<name>A0ABN8XV98_RANTA</name>
<accession>A0ABN8XV98</accession>
<protein>
    <submittedName>
        <fullName evidence="2">Uncharacterized protein</fullName>
    </submittedName>
</protein>
<evidence type="ECO:0000256" key="1">
    <source>
        <dbReference type="SAM" id="MobiDB-lite"/>
    </source>
</evidence>
<gene>
    <name evidence="2" type="ORF">MRATA1EN1_LOCUS2003</name>
</gene>
<dbReference type="Proteomes" id="UP001176941">
    <property type="component" value="Chromosome 10"/>
</dbReference>
<dbReference type="EMBL" id="OX459946">
    <property type="protein sequence ID" value="CAI9153041.1"/>
    <property type="molecule type" value="Genomic_DNA"/>
</dbReference>
<organism evidence="2 3">
    <name type="scientific">Rangifer tarandus platyrhynchus</name>
    <name type="common">Svalbard reindeer</name>
    <dbReference type="NCBI Taxonomy" id="3082113"/>
    <lineage>
        <taxon>Eukaryota</taxon>
        <taxon>Metazoa</taxon>
        <taxon>Chordata</taxon>
        <taxon>Craniata</taxon>
        <taxon>Vertebrata</taxon>
        <taxon>Euteleostomi</taxon>
        <taxon>Mammalia</taxon>
        <taxon>Eutheria</taxon>
        <taxon>Laurasiatheria</taxon>
        <taxon>Artiodactyla</taxon>
        <taxon>Ruminantia</taxon>
        <taxon>Pecora</taxon>
        <taxon>Cervidae</taxon>
        <taxon>Odocoileinae</taxon>
        <taxon>Rangifer</taxon>
    </lineage>
</organism>
<feature type="compositionally biased region" description="Low complexity" evidence="1">
    <location>
        <begin position="77"/>
        <end position="94"/>
    </location>
</feature>
<evidence type="ECO:0000313" key="3">
    <source>
        <dbReference type="Proteomes" id="UP001176941"/>
    </source>
</evidence>
<reference evidence="2" key="1">
    <citation type="submission" date="2023-04" db="EMBL/GenBank/DDBJ databases">
        <authorList>
            <consortium name="ELIXIR-Norway"/>
        </authorList>
    </citation>
    <scope>NUCLEOTIDE SEQUENCE [LARGE SCALE GENOMIC DNA]</scope>
</reference>
<feature type="region of interest" description="Disordered" evidence="1">
    <location>
        <begin position="63"/>
        <end position="103"/>
    </location>
</feature>
<feature type="region of interest" description="Disordered" evidence="1">
    <location>
        <begin position="1"/>
        <end position="34"/>
    </location>
</feature>
<proteinExistence type="predicted"/>
<feature type="compositionally biased region" description="Polar residues" evidence="1">
    <location>
        <begin position="1"/>
        <end position="13"/>
    </location>
</feature>
<evidence type="ECO:0000313" key="2">
    <source>
        <dbReference type="EMBL" id="CAI9153041.1"/>
    </source>
</evidence>
<keyword evidence="3" id="KW-1185">Reference proteome</keyword>
<sequence length="103" mass="11010">MISSSDPGNSASQNKHHRAANRQLRNKTALRWGSGQNQPSLLLLLRRRPPFLALLGLLGSAQRSAARQPPSLGSTVSRSPAPARSSAARLGSARSRFRGDPFG</sequence>